<dbReference type="InterPro" id="IPR043128">
    <property type="entry name" value="Rev_trsase/Diguanyl_cyclase"/>
</dbReference>
<keyword evidence="1" id="KW-0472">Membrane</keyword>
<feature type="domain" description="GGDEF" evidence="3">
    <location>
        <begin position="255"/>
        <end position="388"/>
    </location>
</feature>
<dbReference type="SMART" id="SM00267">
    <property type="entry name" value="GGDEF"/>
    <property type="match status" value="1"/>
</dbReference>
<feature type="transmembrane region" description="Helical" evidence="1">
    <location>
        <begin position="97"/>
        <end position="116"/>
    </location>
</feature>
<dbReference type="InterPro" id="IPR000160">
    <property type="entry name" value="GGDEF_dom"/>
</dbReference>
<dbReference type="InterPro" id="IPR052155">
    <property type="entry name" value="Biofilm_reg_signaling"/>
</dbReference>
<feature type="transmembrane region" description="Helical" evidence="1">
    <location>
        <begin position="149"/>
        <end position="166"/>
    </location>
</feature>
<dbReference type="InterPro" id="IPR029787">
    <property type="entry name" value="Nucleotide_cyclase"/>
</dbReference>
<proteinExistence type="predicted"/>
<dbReference type="InterPro" id="IPR001633">
    <property type="entry name" value="EAL_dom"/>
</dbReference>
<reference evidence="4 5" key="1">
    <citation type="submission" date="2017-03" db="EMBL/GenBank/DDBJ databases">
        <title>Genome analysis of strain PAMC 26510.</title>
        <authorList>
            <person name="Oh H.-M."/>
            <person name="Yang J.-A."/>
        </authorList>
    </citation>
    <scope>NUCLEOTIDE SEQUENCE [LARGE SCALE GENOMIC DNA]</scope>
    <source>
        <strain evidence="4 5">PAMC 26510</strain>
    </source>
</reference>
<dbReference type="PROSITE" id="PS50883">
    <property type="entry name" value="EAL"/>
    <property type="match status" value="1"/>
</dbReference>
<dbReference type="PANTHER" id="PTHR44757:SF2">
    <property type="entry name" value="BIOFILM ARCHITECTURE MAINTENANCE PROTEIN MBAA"/>
    <property type="match status" value="1"/>
</dbReference>
<dbReference type="SUPFAM" id="SSF55073">
    <property type="entry name" value="Nucleotide cyclase"/>
    <property type="match status" value="1"/>
</dbReference>
<feature type="transmembrane region" description="Helical" evidence="1">
    <location>
        <begin position="172"/>
        <end position="194"/>
    </location>
</feature>
<accession>A0A242M6W5</accession>
<dbReference type="NCBIfam" id="TIGR00254">
    <property type="entry name" value="GGDEF"/>
    <property type="match status" value="1"/>
</dbReference>
<keyword evidence="1" id="KW-0812">Transmembrane</keyword>
<evidence type="ECO:0000313" key="4">
    <source>
        <dbReference type="EMBL" id="OTP66832.1"/>
    </source>
</evidence>
<dbReference type="SUPFAM" id="SSF141868">
    <property type="entry name" value="EAL domain-like"/>
    <property type="match status" value="1"/>
</dbReference>
<dbReference type="PROSITE" id="PS50887">
    <property type="entry name" value="GGDEF"/>
    <property type="match status" value="1"/>
</dbReference>
<feature type="domain" description="EAL" evidence="2">
    <location>
        <begin position="397"/>
        <end position="647"/>
    </location>
</feature>
<dbReference type="Pfam" id="PF00563">
    <property type="entry name" value="EAL"/>
    <property type="match status" value="1"/>
</dbReference>
<dbReference type="PANTHER" id="PTHR44757">
    <property type="entry name" value="DIGUANYLATE CYCLASE DGCP"/>
    <property type="match status" value="1"/>
</dbReference>
<evidence type="ECO:0000256" key="1">
    <source>
        <dbReference type="SAM" id="Phobius"/>
    </source>
</evidence>
<sequence>MRSSNSIRSLLRVCDDNPELTRSQLSALGRQLPLLYFILVVNTIAVCVTHFRLAPLWLGVYLPGALCIVCLWRAIHWWQRRAIYLSHDKAVSLLRKTVRLTVVFGIAFTAWALKLYEYGDAYAQAHIAFYMSITVIGCIFCLMHLRPAALLLTAIVVIPWTIFFVLSGQPVFIAIAVNIALVALAMMVILFINYRDFANLIDSKKQLLKQQAATQTLSDDNFRLANLDSMTGLPNRRSFFSSLDAMLVSAEAQKRRFAVGLIDLDGFKQVNDAYGHSVGDRLLSEAANRLVGIACIHTQVSRLGGDEFGILIDRDMTREELLMLGNLICATLKDDVLIRDATVGLLGSVGFATFPDAGVTSEELFERADYAMYFAKRTARGSSAIFSSMHETQIRRASVIEQELRLAVHHDQMTLAFQPIVDLHTTQIVGFEALARWTNGKLGVVGPDEFIPVAERSDLVHLLTTNLLTKALAVLTIWPSDVFVSFNLSVRDLSSSEQTNRIIDIVRDSGIDPARIEFEVTETTVMPDIDQACASIAALRRLGARIALDDFGSGHSSLSYVHRLPLDKIKIDRSFIEGIELDKACRDIVRTVVDMCHRLKVECTVEGIETNQQRDAVVALGCNSGQGYMFGKPMSEQDALACLMTRSQHQ</sequence>
<keyword evidence="1" id="KW-1133">Transmembrane helix</keyword>
<dbReference type="Gene3D" id="3.30.70.270">
    <property type="match status" value="1"/>
</dbReference>
<dbReference type="EMBL" id="NBTY01000199">
    <property type="protein sequence ID" value="OTP66832.1"/>
    <property type="molecule type" value="Genomic_DNA"/>
</dbReference>
<evidence type="ECO:0000259" key="2">
    <source>
        <dbReference type="PROSITE" id="PS50883"/>
    </source>
</evidence>
<dbReference type="RefSeq" id="WP_062169882.1">
    <property type="nucleotide sequence ID" value="NZ_NBTY01000199.1"/>
</dbReference>
<gene>
    <name evidence="4" type="ORF">PAMC26510_33890</name>
</gene>
<evidence type="ECO:0000259" key="3">
    <source>
        <dbReference type="PROSITE" id="PS50887"/>
    </source>
</evidence>
<name>A0A242M6W5_CABSO</name>
<dbReference type="CDD" id="cd01948">
    <property type="entry name" value="EAL"/>
    <property type="match status" value="1"/>
</dbReference>
<dbReference type="Gene3D" id="3.20.20.450">
    <property type="entry name" value="EAL domain"/>
    <property type="match status" value="1"/>
</dbReference>
<protein>
    <submittedName>
        <fullName evidence="4">Diguanylate cyclase/phosphodiesterase (GGDEF &amp; EAL protein) with PAS/PAC sensor(S)</fullName>
    </submittedName>
</protein>
<dbReference type="InterPro" id="IPR035919">
    <property type="entry name" value="EAL_sf"/>
</dbReference>
<dbReference type="CDD" id="cd01949">
    <property type="entry name" value="GGDEF"/>
    <property type="match status" value="1"/>
</dbReference>
<feature type="transmembrane region" description="Helical" evidence="1">
    <location>
        <begin position="32"/>
        <end position="51"/>
    </location>
</feature>
<dbReference type="AlphaFoldDB" id="A0A242M6W5"/>
<dbReference type="Pfam" id="PF00990">
    <property type="entry name" value="GGDEF"/>
    <property type="match status" value="1"/>
</dbReference>
<comment type="caution">
    <text evidence="4">The sequence shown here is derived from an EMBL/GenBank/DDBJ whole genome shotgun (WGS) entry which is preliminary data.</text>
</comment>
<organism evidence="4 5">
    <name type="scientific">Caballeronia sordidicola</name>
    <name type="common">Burkholderia sordidicola</name>
    <dbReference type="NCBI Taxonomy" id="196367"/>
    <lineage>
        <taxon>Bacteria</taxon>
        <taxon>Pseudomonadati</taxon>
        <taxon>Pseudomonadota</taxon>
        <taxon>Betaproteobacteria</taxon>
        <taxon>Burkholderiales</taxon>
        <taxon>Burkholderiaceae</taxon>
        <taxon>Caballeronia</taxon>
    </lineage>
</organism>
<feature type="transmembrane region" description="Helical" evidence="1">
    <location>
        <begin position="57"/>
        <end position="76"/>
    </location>
</feature>
<dbReference type="SMART" id="SM00052">
    <property type="entry name" value="EAL"/>
    <property type="match status" value="1"/>
</dbReference>
<feature type="transmembrane region" description="Helical" evidence="1">
    <location>
        <begin position="122"/>
        <end position="142"/>
    </location>
</feature>
<evidence type="ECO:0000313" key="5">
    <source>
        <dbReference type="Proteomes" id="UP000194546"/>
    </source>
</evidence>
<dbReference type="Proteomes" id="UP000194546">
    <property type="component" value="Unassembled WGS sequence"/>
</dbReference>